<evidence type="ECO:0000256" key="2">
    <source>
        <dbReference type="SAM" id="MobiDB-lite"/>
    </source>
</evidence>
<feature type="region of interest" description="Disordered" evidence="2">
    <location>
        <begin position="556"/>
        <end position="652"/>
    </location>
</feature>
<proteinExistence type="inferred from homology"/>
<dbReference type="Gene3D" id="2.40.50.140">
    <property type="entry name" value="Nucleic acid-binding proteins"/>
    <property type="match status" value="1"/>
</dbReference>
<dbReference type="GO" id="GO:0003688">
    <property type="term" value="F:DNA replication origin binding"/>
    <property type="evidence" value="ECO:0007669"/>
    <property type="project" value="TreeGrafter"/>
</dbReference>
<feature type="compositionally biased region" description="Basic and acidic residues" evidence="2">
    <location>
        <begin position="556"/>
        <end position="572"/>
    </location>
</feature>
<feature type="compositionally biased region" description="Polar residues" evidence="2">
    <location>
        <begin position="84"/>
        <end position="95"/>
    </location>
</feature>
<evidence type="ECO:0000313" key="4">
    <source>
        <dbReference type="EMBL" id="KAF4611605.1"/>
    </source>
</evidence>
<feature type="domain" description="Zinc finger Mcm10/DnaG-type" evidence="3">
    <location>
        <begin position="407"/>
        <end position="452"/>
    </location>
</feature>
<feature type="compositionally biased region" description="Low complexity" evidence="2">
    <location>
        <begin position="573"/>
        <end position="586"/>
    </location>
</feature>
<dbReference type="Pfam" id="PF09329">
    <property type="entry name" value="zf-primase"/>
    <property type="match status" value="1"/>
</dbReference>
<feature type="compositionally biased region" description="Basic and acidic residues" evidence="2">
    <location>
        <begin position="278"/>
        <end position="288"/>
    </location>
</feature>
<dbReference type="GO" id="GO:0006270">
    <property type="term" value="P:DNA replication initiation"/>
    <property type="evidence" value="ECO:0007669"/>
    <property type="project" value="InterPro"/>
</dbReference>
<evidence type="ECO:0000256" key="1">
    <source>
        <dbReference type="ARBA" id="ARBA00009679"/>
    </source>
</evidence>
<feature type="region of interest" description="Disordered" evidence="2">
    <location>
        <begin position="24"/>
        <end position="146"/>
    </location>
</feature>
<sequence>MNSSTSRTVAKRMTQEEIKQQIALLQSRLEPESDPEPEVAAGTPKSPKRKVAEPVTLVPETPSPKKKRKLDHPTTKPLGRPLFSTATHNTISGSKGKQRPEEQFKKLAPSTFVNKLATRRRDDDDEDAPATVTRSTGFSDRPKDVQPVPVDEHVLSRRNEQLEIVEELQPGPYEHKPPHDDPNFESLEPHSGIHMVSRAVSHEELSDHMLGRYYLSPSRLYSAVRLLPDKKGYDVPVPGDWVTIAVVAERGPIRFTRAPVAVEKEADDPDPKKKWKGKEKDNEPERPSGKKYVNLKLIDFGARAGSLSSATGRVGTIRGDAFLTLLLFESDGFDLVPREDGMKPEKIYKGGSRGAFEHLTNVKEGDVIALLNPKILKPFQRSNDTPHPVNNTLALTPESASSIIVLGKSRDLGMCTVRKQDGKVCGSWCDKRVSDVCEYHVQNAVKRQRAARPEFSIGTSGMSTSSTHKSKNGYDPLRKWGLKPADDTGPGSTYVVSGHVVSGSSGDPRTLYVSETIGREGQAKAKRIMNGKDADKELKALLQRDKDGMKAVMKAREAVRAKQDVKKEKSGKESSASSCSSSSLAKKSSRGEDRKGKKKAELKDLTDSDDDGHLGEENVERKSAYSASVIKSLGFDPTLKPGQRKKENKGAQEKLAALEALQNARKDIALGPKPGPRIRSGVFAPKQGKPSKQEVKVHDDGGSNDELPDRVSHRAGGEEEMIDLDDF</sequence>
<organism evidence="4 5">
    <name type="scientific">Agrocybe pediades</name>
    <dbReference type="NCBI Taxonomy" id="84607"/>
    <lineage>
        <taxon>Eukaryota</taxon>
        <taxon>Fungi</taxon>
        <taxon>Dikarya</taxon>
        <taxon>Basidiomycota</taxon>
        <taxon>Agaricomycotina</taxon>
        <taxon>Agaricomycetes</taxon>
        <taxon>Agaricomycetidae</taxon>
        <taxon>Agaricales</taxon>
        <taxon>Agaricineae</taxon>
        <taxon>Strophariaceae</taxon>
        <taxon>Agrocybe</taxon>
    </lineage>
</organism>
<feature type="compositionally biased region" description="Acidic residues" evidence="2">
    <location>
        <begin position="718"/>
        <end position="727"/>
    </location>
</feature>
<dbReference type="PANTHER" id="PTHR13454">
    <property type="entry name" value="PROTEIN MCM10 HOMOLOG"/>
    <property type="match status" value="1"/>
</dbReference>
<dbReference type="GO" id="GO:0003697">
    <property type="term" value="F:single-stranded DNA binding"/>
    <property type="evidence" value="ECO:0007669"/>
    <property type="project" value="InterPro"/>
</dbReference>
<dbReference type="Proteomes" id="UP000521872">
    <property type="component" value="Unassembled WGS sequence"/>
</dbReference>
<comment type="caution">
    <text evidence="4">The sequence shown here is derived from an EMBL/GenBank/DDBJ whole genome shotgun (WGS) entry which is preliminary data.</text>
</comment>
<dbReference type="InterPro" id="IPR012340">
    <property type="entry name" value="NA-bd_OB-fold"/>
</dbReference>
<evidence type="ECO:0000313" key="5">
    <source>
        <dbReference type="Proteomes" id="UP000521872"/>
    </source>
</evidence>
<protein>
    <recommendedName>
        <fullName evidence="3">Zinc finger Mcm10/DnaG-type domain-containing protein</fullName>
    </recommendedName>
</protein>
<feature type="region of interest" description="Disordered" evidence="2">
    <location>
        <begin position="260"/>
        <end position="289"/>
    </location>
</feature>
<dbReference type="GO" id="GO:0043596">
    <property type="term" value="C:nuclear replication fork"/>
    <property type="evidence" value="ECO:0007669"/>
    <property type="project" value="TreeGrafter"/>
</dbReference>
<dbReference type="EMBL" id="JAACJL010000057">
    <property type="protein sequence ID" value="KAF4611605.1"/>
    <property type="molecule type" value="Genomic_DNA"/>
</dbReference>
<evidence type="ECO:0000259" key="3">
    <source>
        <dbReference type="Pfam" id="PF09329"/>
    </source>
</evidence>
<feature type="compositionally biased region" description="Basic and acidic residues" evidence="2">
    <location>
        <begin position="691"/>
        <end position="717"/>
    </location>
</feature>
<dbReference type="AlphaFoldDB" id="A0A8H4QIZ2"/>
<feature type="compositionally biased region" description="Basic and acidic residues" evidence="2">
    <location>
        <begin position="589"/>
        <end position="623"/>
    </location>
</feature>
<dbReference type="InterPro" id="IPR040184">
    <property type="entry name" value="Mcm10"/>
</dbReference>
<name>A0A8H4QIZ2_9AGAR</name>
<reference evidence="4 5" key="1">
    <citation type="submission" date="2019-12" db="EMBL/GenBank/DDBJ databases">
        <authorList>
            <person name="Floudas D."/>
            <person name="Bentzer J."/>
            <person name="Ahren D."/>
            <person name="Johansson T."/>
            <person name="Persson P."/>
            <person name="Tunlid A."/>
        </authorList>
    </citation>
    <scope>NUCLEOTIDE SEQUENCE [LARGE SCALE GENOMIC DNA]</scope>
    <source>
        <strain evidence="4 5">CBS 102.39</strain>
    </source>
</reference>
<gene>
    <name evidence="4" type="ORF">D9613_003912</name>
</gene>
<accession>A0A8H4QIZ2</accession>
<keyword evidence="5" id="KW-1185">Reference proteome</keyword>
<dbReference type="PANTHER" id="PTHR13454:SF11">
    <property type="entry name" value="PROTEIN MCM10 HOMOLOG"/>
    <property type="match status" value="1"/>
</dbReference>
<comment type="similarity">
    <text evidence="1">Belongs to the MCM10 family.</text>
</comment>
<feature type="region of interest" description="Disordered" evidence="2">
    <location>
        <begin position="666"/>
        <end position="727"/>
    </location>
</feature>
<dbReference type="InterPro" id="IPR015408">
    <property type="entry name" value="Znf_Mcm10/DnaG"/>
</dbReference>